<feature type="region of interest" description="Disordered" evidence="1">
    <location>
        <begin position="1"/>
        <end position="23"/>
    </location>
</feature>
<dbReference type="Proteomes" id="UP000320762">
    <property type="component" value="Unassembled WGS sequence"/>
</dbReference>
<name>A0A550CV71_9AGAR</name>
<evidence type="ECO:0000313" key="2">
    <source>
        <dbReference type="EMBL" id="TRM68692.1"/>
    </source>
</evidence>
<organism evidence="2 3">
    <name type="scientific">Schizophyllum amplum</name>
    <dbReference type="NCBI Taxonomy" id="97359"/>
    <lineage>
        <taxon>Eukaryota</taxon>
        <taxon>Fungi</taxon>
        <taxon>Dikarya</taxon>
        <taxon>Basidiomycota</taxon>
        <taxon>Agaricomycotina</taxon>
        <taxon>Agaricomycetes</taxon>
        <taxon>Agaricomycetidae</taxon>
        <taxon>Agaricales</taxon>
        <taxon>Schizophyllaceae</taxon>
        <taxon>Schizophyllum</taxon>
    </lineage>
</organism>
<accession>A0A550CV71</accession>
<evidence type="ECO:0000256" key="1">
    <source>
        <dbReference type="SAM" id="MobiDB-lite"/>
    </source>
</evidence>
<evidence type="ECO:0000313" key="3">
    <source>
        <dbReference type="Proteomes" id="UP000320762"/>
    </source>
</evidence>
<dbReference type="AlphaFoldDB" id="A0A550CV71"/>
<sequence>MPRKAISVSDYSAPATASKKVLRRSRRIQAMRQNPPNAASECDASGARKVKNDLFADTELVYKRKRKVKNLESDLDQITVAPAKKPRTSPRTKAAVSPATRPSGCDKRRVHFVDGELEPLAVTPSPLERAKAVTVEYLISQAFKSKIPEGDIREVACPEDARSRIAPIRVEGRKGDYLRFPLVFALAYPYAVTKIFHHLYSRGQAVDSGIGPTLAALRKRVLTELGMEEGRGFAETMNDGRTVYVFIVSWSDRPETLLYPEARIRKIQEILGVKELPSVLPLRRSNVRL</sequence>
<proteinExistence type="predicted"/>
<keyword evidence="3" id="KW-1185">Reference proteome</keyword>
<feature type="region of interest" description="Disordered" evidence="1">
    <location>
        <begin position="79"/>
        <end position="105"/>
    </location>
</feature>
<comment type="caution">
    <text evidence="2">The sequence shown here is derived from an EMBL/GenBank/DDBJ whole genome shotgun (WGS) entry which is preliminary data.</text>
</comment>
<reference evidence="2 3" key="1">
    <citation type="journal article" date="2019" name="New Phytol.">
        <title>Comparative genomics reveals unique wood-decay strategies and fruiting body development in the Schizophyllaceae.</title>
        <authorList>
            <person name="Almasi E."/>
            <person name="Sahu N."/>
            <person name="Krizsan K."/>
            <person name="Balint B."/>
            <person name="Kovacs G.M."/>
            <person name="Kiss B."/>
            <person name="Cseklye J."/>
            <person name="Drula E."/>
            <person name="Henrissat B."/>
            <person name="Nagy I."/>
            <person name="Chovatia M."/>
            <person name="Adam C."/>
            <person name="LaButti K."/>
            <person name="Lipzen A."/>
            <person name="Riley R."/>
            <person name="Grigoriev I.V."/>
            <person name="Nagy L.G."/>
        </authorList>
    </citation>
    <scope>NUCLEOTIDE SEQUENCE [LARGE SCALE GENOMIC DNA]</scope>
    <source>
        <strain evidence="2 3">NL-1724</strain>
    </source>
</reference>
<dbReference type="EMBL" id="VDMD01000002">
    <property type="protein sequence ID" value="TRM68692.1"/>
    <property type="molecule type" value="Genomic_DNA"/>
</dbReference>
<protein>
    <submittedName>
        <fullName evidence="2">Uncharacterized protein</fullName>
    </submittedName>
</protein>
<gene>
    <name evidence="2" type="ORF">BD626DRAFT_626953</name>
</gene>
<dbReference type="OrthoDB" id="10509215at2759"/>